<dbReference type="RefSeq" id="XP_022507183.1">
    <property type="nucleotide sequence ID" value="XM_022660542.1"/>
</dbReference>
<feature type="transmembrane region" description="Helical" evidence="6">
    <location>
        <begin position="193"/>
        <end position="213"/>
    </location>
</feature>
<feature type="transmembrane region" description="Helical" evidence="6">
    <location>
        <begin position="110"/>
        <end position="129"/>
    </location>
</feature>
<gene>
    <name evidence="8" type="ORF">AYO21_10629</name>
</gene>
<evidence type="ECO:0000256" key="1">
    <source>
        <dbReference type="ARBA" id="ARBA00004141"/>
    </source>
</evidence>
<dbReference type="SUPFAM" id="SSF103473">
    <property type="entry name" value="MFS general substrate transporter"/>
    <property type="match status" value="1"/>
</dbReference>
<dbReference type="Pfam" id="PF06609">
    <property type="entry name" value="TRI12"/>
    <property type="match status" value="1"/>
</dbReference>
<evidence type="ECO:0000313" key="8">
    <source>
        <dbReference type="EMBL" id="OAG35231.1"/>
    </source>
</evidence>
<feature type="transmembrane region" description="Helical" evidence="6">
    <location>
        <begin position="399"/>
        <end position="420"/>
    </location>
</feature>
<keyword evidence="3 6" id="KW-0812">Transmembrane</keyword>
<keyword evidence="2" id="KW-0813">Transport</keyword>
<feature type="transmembrane region" description="Helical" evidence="6">
    <location>
        <begin position="167"/>
        <end position="187"/>
    </location>
</feature>
<feature type="transmembrane region" description="Helical" evidence="6">
    <location>
        <begin position="234"/>
        <end position="255"/>
    </location>
</feature>
<dbReference type="PANTHER" id="PTHR23501:SF195">
    <property type="entry name" value="PEP5"/>
    <property type="match status" value="1"/>
</dbReference>
<dbReference type="Proteomes" id="UP000077002">
    <property type="component" value="Unassembled WGS sequence"/>
</dbReference>
<evidence type="ECO:0000259" key="7">
    <source>
        <dbReference type="PROSITE" id="PS50850"/>
    </source>
</evidence>
<evidence type="ECO:0000256" key="6">
    <source>
        <dbReference type="SAM" id="Phobius"/>
    </source>
</evidence>
<dbReference type="OrthoDB" id="4119671at2759"/>
<feature type="transmembrane region" description="Helical" evidence="6">
    <location>
        <begin position="135"/>
        <end position="155"/>
    </location>
</feature>
<protein>
    <recommendedName>
        <fullName evidence="7">Major facilitator superfamily (MFS) profile domain-containing protein</fullName>
    </recommendedName>
</protein>
<feature type="transmembrane region" description="Helical" evidence="6">
    <location>
        <begin position="261"/>
        <end position="280"/>
    </location>
</feature>
<organism evidence="8 9">
    <name type="scientific">Fonsecaea monophora</name>
    <dbReference type="NCBI Taxonomy" id="254056"/>
    <lineage>
        <taxon>Eukaryota</taxon>
        <taxon>Fungi</taxon>
        <taxon>Dikarya</taxon>
        <taxon>Ascomycota</taxon>
        <taxon>Pezizomycotina</taxon>
        <taxon>Eurotiomycetes</taxon>
        <taxon>Chaetothyriomycetidae</taxon>
        <taxon>Chaetothyriales</taxon>
        <taxon>Herpotrichiellaceae</taxon>
        <taxon>Fonsecaea</taxon>
    </lineage>
</organism>
<feature type="transmembrane region" description="Helical" evidence="6">
    <location>
        <begin position="44"/>
        <end position="63"/>
    </location>
</feature>
<evidence type="ECO:0000256" key="3">
    <source>
        <dbReference type="ARBA" id="ARBA00022692"/>
    </source>
</evidence>
<sequence>MYSETPKVPEIQDADKTEQVVEAEVAVHPPADVERAEKVQAKTWLAIICLGATYGCCQGINLIPLNVVNVIQADLGNPVLASWIGTGYSITLGVGILVANSLADLLGRRWFIICGGILTAVGNIVGATASRTSSVVVATSILGFAQGGVTCTIPAASELIPKKYRGYVVGLMNLCLGIWSMSGNLVGPGWRSVFWMSLAINAAATLGVCFTYFPAPPLASFRATGQTFLKAMDWIGLFAIVTFQVLVSLGITWITTYGATSARFLAPFLVGIAVAVALGFHQAYLAKNPFLHPFLFRRVRTFTMMCVIALVGGMLFYSLSVFFSTYLELLFDGDNQVKIGVDNLPMAVLVNFGGVSSALTLPILGPLVGTRVMMVVGVLFQVLFIPLMCLVGVHGRSMALAFSALGGFGIGIMETLTILVIQYASPDEYLGFAYGILGLCRGIGGSAGTAIYVTIFSSKSATLVPERVSAAAVAAGLPQSSIAQLLGILTGVVREPITSVPGINAQIIAVSTLALKKAYLASFKYVWLTSIPFGVISLLCALATKDVSK</sequence>
<evidence type="ECO:0000256" key="4">
    <source>
        <dbReference type="ARBA" id="ARBA00022989"/>
    </source>
</evidence>
<feature type="transmembrane region" description="Helical" evidence="6">
    <location>
        <begin position="344"/>
        <end position="365"/>
    </location>
</feature>
<dbReference type="InterPro" id="IPR036259">
    <property type="entry name" value="MFS_trans_sf"/>
</dbReference>
<comment type="caution">
    <text evidence="8">The sequence shown here is derived from an EMBL/GenBank/DDBJ whole genome shotgun (WGS) entry which is preliminary data.</text>
</comment>
<evidence type="ECO:0000256" key="5">
    <source>
        <dbReference type="ARBA" id="ARBA00023136"/>
    </source>
</evidence>
<evidence type="ECO:0000313" key="9">
    <source>
        <dbReference type="Proteomes" id="UP000077002"/>
    </source>
</evidence>
<accession>A0A177EUX7</accession>
<name>A0A177EUX7_9EURO</name>
<keyword evidence="9" id="KW-1185">Reference proteome</keyword>
<proteinExistence type="predicted"/>
<dbReference type="PROSITE" id="PS50850">
    <property type="entry name" value="MFS"/>
    <property type="match status" value="1"/>
</dbReference>
<reference evidence="8 9" key="1">
    <citation type="submission" date="2016-03" db="EMBL/GenBank/DDBJ databases">
        <title>Draft genome sequence of the Fonsecaea monophora CBS 269.37.</title>
        <authorList>
            <person name="Bombassaro A."/>
            <person name="Vinicius W.A."/>
            <person name="De Hoog S."/>
            <person name="Sun J."/>
            <person name="Souza E.M."/>
            <person name="Raittz R.T."/>
            <person name="Costa F."/>
            <person name="Leao A.C."/>
            <person name="Tadra-Sfeir M.Z."/>
            <person name="Baura V."/>
            <person name="Balsanelli E."/>
            <person name="Pedrosa F.O."/>
            <person name="Moreno L.F."/>
            <person name="Steffens M.B."/>
            <person name="Xi L."/>
            <person name="Bocca A.L."/>
            <person name="Felipe M.S."/>
            <person name="Teixeira M."/>
            <person name="Telles Filho F.Q."/>
            <person name="Azevedo C.M."/>
            <person name="Gomes R."/>
            <person name="Vicente V.A."/>
        </authorList>
    </citation>
    <scope>NUCLEOTIDE SEQUENCE [LARGE SCALE GENOMIC DNA]</scope>
    <source>
        <strain evidence="8 9">CBS 269.37</strain>
    </source>
</reference>
<dbReference type="Gene3D" id="1.20.1250.20">
    <property type="entry name" value="MFS general substrate transporter like domains"/>
    <property type="match status" value="2"/>
</dbReference>
<dbReference type="PANTHER" id="PTHR23501">
    <property type="entry name" value="MAJOR FACILITATOR SUPERFAMILY"/>
    <property type="match status" value="1"/>
</dbReference>
<dbReference type="GeneID" id="34605744"/>
<feature type="transmembrane region" description="Helical" evidence="6">
    <location>
        <begin position="83"/>
        <end position="103"/>
    </location>
</feature>
<dbReference type="EMBL" id="LVKK01000125">
    <property type="protein sequence ID" value="OAG35231.1"/>
    <property type="molecule type" value="Genomic_DNA"/>
</dbReference>
<feature type="transmembrane region" description="Helical" evidence="6">
    <location>
        <begin position="525"/>
        <end position="544"/>
    </location>
</feature>
<feature type="transmembrane region" description="Helical" evidence="6">
    <location>
        <begin position="432"/>
        <end position="455"/>
    </location>
</feature>
<dbReference type="InterPro" id="IPR010573">
    <property type="entry name" value="MFS_Str1/Tri12-like"/>
</dbReference>
<keyword evidence="4 6" id="KW-1133">Transmembrane helix</keyword>
<comment type="subcellular location">
    <subcellularLocation>
        <location evidence="1">Membrane</location>
        <topology evidence="1">Multi-pass membrane protein</topology>
    </subcellularLocation>
</comment>
<dbReference type="GO" id="GO:0022857">
    <property type="term" value="F:transmembrane transporter activity"/>
    <property type="evidence" value="ECO:0007669"/>
    <property type="project" value="InterPro"/>
</dbReference>
<keyword evidence="5 6" id="KW-0472">Membrane</keyword>
<dbReference type="GO" id="GO:0005886">
    <property type="term" value="C:plasma membrane"/>
    <property type="evidence" value="ECO:0007669"/>
    <property type="project" value="TreeGrafter"/>
</dbReference>
<evidence type="ECO:0000256" key="2">
    <source>
        <dbReference type="ARBA" id="ARBA00022448"/>
    </source>
</evidence>
<feature type="transmembrane region" description="Helical" evidence="6">
    <location>
        <begin position="301"/>
        <end position="324"/>
    </location>
</feature>
<feature type="transmembrane region" description="Helical" evidence="6">
    <location>
        <begin position="372"/>
        <end position="393"/>
    </location>
</feature>
<dbReference type="AlphaFoldDB" id="A0A177EUX7"/>
<dbReference type="InterPro" id="IPR020846">
    <property type="entry name" value="MFS_dom"/>
</dbReference>
<feature type="domain" description="Major facilitator superfamily (MFS) profile" evidence="7">
    <location>
        <begin position="45"/>
        <end position="499"/>
    </location>
</feature>